<protein>
    <submittedName>
        <fullName evidence="1">DUF5623 domain-containing protein</fullName>
    </submittedName>
</protein>
<dbReference type="Proteomes" id="UP000806577">
    <property type="component" value="Chromosome"/>
</dbReference>
<dbReference type="Gene3D" id="1.20.1260.40">
    <property type="match status" value="1"/>
</dbReference>
<dbReference type="RefSeq" id="WP_193401082.1">
    <property type="nucleotide sequence ID" value="NZ_CP065177.1"/>
</dbReference>
<evidence type="ECO:0000313" key="1">
    <source>
        <dbReference type="EMBL" id="URG49300.1"/>
    </source>
</evidence>
<dbReference type="EMBL" id="CP065177">
    <property type="protein sequence ID" value="URG49300.1"/>
    <property type="molecule type" value="Genomic_DNA"/>
</dbReference>
<evidence type="ECO:0000313" key="2">
    <source>
        <dbReference type="Proteomes" id="UP000806577"/>
    </source>
</evidence>
<organism evidence="1 2">
    <name type="scientific">Pectobacterium quasiaquaticum</name>
    <dbReference type="NCBI Taxonomy" id="2774015"/>
    <lineage>
        <taxon>Bacteria</taxon>
        <taxon>Pseudomonadati</taxon>
        <taxon>Pseudomonadota</taxon>
        <taxon>Gammaproteobacteria</taxon>
        <taxon>Enterobacterales</taxon>
        <taxon>Pectobacteriaceae</taxon>
        <taxon>Pectobacterium</taxon>
    </lineage>
</organism>
<dbReference type="AlphaFoldDB" id="A0A9Q2EZY5"/>
<dbReference type="KEGG" id="pqu:IG609_001525"/>
<accession>A0A9Q2EZY5</accession>
<sequence length="439" mass="49438">MSSEAIRPSTLDGIKRLAKSLKVERGIQHVRALDDAAQAAGFQNFRHASNVLRAAAPKAERPRAGYCTFLTAYWKDREGGGSGRETLTVWLSAPWAELISSSQLQNHRALVNFRVEGPDHLAREHLLRTQSEARRTVCAAARALHFMDATKLRPSKSHSRAFPGGRSSNAIPGRDHYSIWYDRETKRYLFADEPYEKAVESKVQEREDWVQQHGFAIVKPEWAGMYAPDVGSRLYLIAEETKGIPLQPIAAALDKLPAPIVEAAWEGESAPTLPYFVSPGTIAKAAAEKDKQKTPPKSNGQRNSVGYVQTFVGPQRRPKGQMPIEAHAEVGRLLKSVLVATYHRKGVYNRVDAIRSELDEWVQREYNGAELSNEQFFELYYHESGSTFSRSLPEAERKRHAESLMKARKLLDQHYPDCPPLRSLLKKMEAAVKSLRDWV</sequence>
<dbReference type="InterPro" id="IPR040531">
    <property type="entry name" value="DUF5623"/>
</dbReference>
<name>A0A9Q2EZY5_9GAMM</name>
<dbReference type="Pfam" id="PF18536">
    <property type="entry name" value="DUF5623"/>
    <property type="match status" value="1"/>
</dbReference>
<keyword evidence="2" id="KW-1185">Reference proteome</keyword>
<gene>
    <name evidence="1" type="ORF">IG609_001525</name>
</gene>
<reference evidence="1 2" key="1">
    <citation type="journal article" date="2021" name="Int. J. Syst. Evol. Microbiol.">
        <title>&lt;i&gt;Pectobacterium quasiaquaticum&lt;/i&gt; sp. nov., isolated from waterways.</title>
        <authorList>
            <person name="Ben Moussa H."/>
            <person name="Pedron J."/>
            <person name="Bertrand C."/>
            <person name="Hecquet A."/>
            <person name="Barny M.A."/>
        </authorList>
    </citation>
    <scope>NUCLEOTIDE SEQUENCE [LARGE SCALE GENOMIC DNA]</scope>
    <source>
        <strain evidence="1 2">A477-S1-J17</strain>
    </source>
</reference>
<proteinExistence type="predicted"/>